<proteinExistence type="predicted"/>
<dbReference type="Proteomes" id="UP001469089">
    <property type="component" value="Unassembled WGS sequence"/>
</dbReference>
<reference evidence="1 2" key="1">
    <citation type="journal article" date="2024" name="Chem. Sci.">
        <title>Discovery of a lagriamide polyketide by integrated genome mining, isotopic labeling, and untargeted metabolomics.</title>
        <authorList>
            <person name="Fergusson C.H."/>
            <person name="Saulog J."/>
            <person name="Paulo B.S."/>
            <person name="Wilson D.M."/>
            <person name="Liu D.Y."/>
            <person name="Morehouse N.J."/>
            <person name="Waterworth S."/>
            <person name="Barkei J."/>
            <person name="Gray C.A."/>
            <person name="Kwan J.C."/>
            <person name="Eustaquio A.S."/>
            <person name="Linington R.G."/>
        </authorList>
    </citation>
    <scope>NUCLEOTIDE SEQUENCE [LARGE SCALE GENOMIC DNA]</scope>
    <source>
        <strain evidence="1 2">RL17-338-BIF-B</strain>
    </source>
</reference>
<accession>A0ABV1LMD3</accession>
<sequence>MEETYSIAEQQRVETALVQYYLRSDGPFGAGALRYIDASPRQVAAALGLDEEQDSVKVLGRACGGAVAMSRVLARGVAQLNTADDTPGFFRYLVMTCAIVATADQNDETQEFGENLAMAFGSPNLFANREALGKLWVRLQNWCNRQSEAGAPVRKMLLPPSAPGTGKHLGLTHAIAFPGWRDVLRLKALIDGSSRYSQINDPIAAAKALCARLKGDPRFSPALREACEEFERLYFAKASLLEFHRFWIALRHALETDRRPTSSKAAFPQLHLRFGSDIEEVDLQANAIDQKGALQEEKKLEGCPDEVLRQLPNWLEQSGLSITGTALRAAAGIGLIPFLEERFGLWVSTLSAPNIPTRSMLLLGKDKSHLARRWGAEAISIGENWTLAGPIPARDTSSVYQYLGDLASNVQTPFLPALRISGGFKTSNGYVGRVSVLPKVIEKGPGVLSFKSNSSGRVVPSLVKDELGFWRIESPFVLEGAYAIVLEEKILQDAEPLAVERALSFFPDAIEHTELPFIDNTRWSVTPETSKGELVALNTTIAFSPDDDLTVSAVDAATRFDDFLEALYAGGRSGWAEQDLISAMDEILGPSAPSPWDILRGLTEGDWLVETSNMKWRGRRWWLIAPSIVRITLADGRAALLLRGSAPTRVRRRFAETVSAAGCTISLRLGVGDYSPVSMLATGETLHAVVDELGWSVTDASTVRLPAAPRCWPDEMADESRHRRVGKWRWDRGTFDKRLVDKSDSVNIERYRRERRDREDLFVVSGRRNEMRFTTASRVVAISEAYRRMGVPYFRYVRNLLVRIPEDGYLVRSLASEAVVRAARNSGPLLVEGRWVYAYPADPYIVHNVRRVFGPSFVVAETTKTGTEELQLSPSSFGLLRHRKIFSANGRSMSLKRTGRR</sequence>
<evidence type="ECO:0000313" key="2">
    <source>
        <dbReference type="Proteomes" id="UP001469089"/>
    </source>
</evidence>
<keyword evidence="2" id="KW-1185">Reference proteome</keyword>
<gene>
    <name evidence="1" type="ORF">N0A02_13500</name>
</gene>
<organism evidence="1 2">
    <name type="scientific">Paraburkholderia acidicola</name>
    <dbReference type="NCBI Taxonomy" id="1912599"/>
    <lineage>
        <taxon>Bacteria</taxon>
        <taxon>Pseudomonadati</taxon>
        <taxon>Pseudomonadota</taxon>
        <taxon>Betaproteobacteria</taxon>
        <taxon>Burkholderiales</taxon>
        <taxon>Burkholderiaceae</taxon>
        <taxon>Paraburkholderia</taxon>
    </lineage>
</organism>
<comment type="caution">
    <text evidence="1">The sequence shown here is derived from an EMBL/GenBank/DDBJ whole genome shotgun (WGS) entry which is preliminary data.</text>
</comment>
<dbReference type="RefSeq" id="WP_349542611.1">
    <property type="nucleotide sequence ID" value="NZ_JAOALG010000001.1"/>
</dbReference>
<evidence type="ECO:0000313" key="1">
    <source>
        <dbReference type="EMBL" id="MEQ5840442.1"/>
    </source>
</evidence>
<dbReference type="EMBL" id="JAOALG010000001">
    <property type="protein sequence ID" value="MEQ5840442.1"/>
    <property type="molecule type" value="Genomic_DNA"/>
</dbReference>
<protein>
    <submittedName>
        <fullName evidence="1">Uncharacterized protein</fullName>
    </submittedName>
</protein>
<name>A0ABV1LMD3_9BURK</name>